<keyword evidence="2" id="KW-1185">Reference proteome</keyword>
<accession>A0A4Y2BEU7</accession>
<sequence>MGSILSSRALNHYYLRTVGRYQEPGRPQRTAHCGRPGRWSLQAKHKYGQPSLESPPRMQTTLILSSYKGIFMQKIKIIKFWFLTSYCELGQGQCDLGLDGRLENPNECKPLINNIRLS</sequence>
<comment type="caution">
    <text evidence="1">The sequence shown here is derived from an EMBL/GenBank/DDBJ whole genome shotgun (WGS) entry which is preliminary data.</text>
</comment>
<protein>
    <submittedName>
        <fullName evidence="1">Uncharacterized protein</fullName>
    </submittedName>
</protein>
<evidence type="ECO:0000313" key="2">
    <source>
        <dbReference type="Proteomes" id="UP000499080"/>
    </source>
</evidence>
<evidence type="ECO:0000313" key="1">
    <source>
        <dbReference type="EMBL" id="GBL89826.1"/>
    </source>
</evidence>
<organism evidence="1 2">
    <name type="scientific">Araneus ventricosus</name>
    <name type="common">Orbweaver spider</name>
    <name type="synonym">Epeira ventricosa</name>
    <dbReference type="NCBI Taxonomy" id="182803"/>
    <lineage>
        <taxon>Eukaryota</taxon>
        <taxon>Metazoa</taxon>
        <taxon>Ecdysozoa</taxon>
        <taxon>Arthropoda</taxon>
        <taxon>Chelicerata</taxon>
        <taxon>Arachnida</taxon>
        <taxon>Araneae</taxon>
        <taxon>Araneomorphae</taxon>
        <taxon>Entelegynae</taxon>
        <taxon>Araneoidea</taxon>
        <taxon>Araneidae</taxon>
        <taxon>Araneus</taxon>
    </lineage>
</organism>
<reference evidence="1 2" key="1">
    <citation type="journal article" date="2019" name="Sci. Rep.">
        <title>Orb-weaving spider Araneus ventricosus genome elucidates the spidroin gene catalogue.</title>
        <authorList>
            <person name="Kono N."/>
            <person name="Nakamura H."/>
            <person name="Ohtoshi R."/>
            <person name="Moran D.A.P."/>
            <person name="Shinohara A."/>
            <person name="Yoshida Y."/>
            <person name="Fujiwara M."/>
            <person name="Mori M."/>
            <person name="Tomita M."/>
            <person name="Arakawa K."/>
        </authorList>
    </citation>
    <scope>NUCLEOTIDE SEQUENCE [LARGE SCALE GENOMIC DNA]</scope>
</reference>
<gene>
    <name evidence="1" type="ORF">AVEN_179601_1</name>
</gene>
<dbReference type="Proteomes" id="UP000499080">
    <property type="component" value="Unassembled WGS sequence"/>
</dbReference>
<dbReference type="EMBL" id="BGPR01000067">
    <property type="protein sequence ID" value="GBL89826.1"/>
    <property type="molecule type" value="Genomic_DNA"/>
</dbReference>
<dbReference type="AlphaFoldDB" id="A0A4Y2BEU7"/>
<name>A0A4Y2BEU7_ARAVE</name>
<proteinExistence type="predicted"/>